<evidence type="ECO:0000313" key="4">
    <source>
        <dbReference type="Proteomes" id="UP000287352"/>
    </source>
</evidence>
<keyword evidence="2" id="KW-0812">Transmembrane</keyword>
<organism evidence="3 4">
    <name type="scientific">Tengunoibacter tsumagoiensis</name>
    <dbReference type="NCBI Taxonomy" id="2014871"/>
    <lineage>
        <taxon>Bacteria</taxon>
        <taxon>Bacillati</taxon>
        <taxon>Chloroflexota</taxon>
        <taxon>Ktedonobacteria</taxon>
        <taxon>Ktedonobacterales</taxon>
        <taxon>Dictyobacteraceae</taxon>
        <taxon>Tengunoibacter</taxon>
    </lineage>
</organism>
<comment type="caution">
    <text evidence="3">The sequence shown here is derived from an EMBL/GenBank/DDBJ whole genome shotgun (WGS) entry which is preliminary data.</text>
</comment>
<sequence>MRSISNLPGAIFRLFIFIFGTQAGRITTGVLLIIGGMIYGITSHQIVYRHITGNFKIHVLDDGNDYFEDLNAQTKTYYAVDSANFTPYPEGEILTNGVAVTSLTYVADAHYSINIELANAPSLVGTAYTAVQFTMESQGSAPSSYAFADYSQHPDGYYDNHWWVGGIFAGFGVLFLYAALMIHFIVKMKNANRRDEDDLPLEKIRWKRDPWSRHNVSYKQQPDPGTAFKKYTQ</sequence>
<evidence type="ECO:0000256" key="2">
    <source>
        <dbReference type="SAM" id="Phobius"/>
    </source>
</evidence>
<dbReference type="RefSeq" id="WP_126580164.1">
    <property type="nucleotide sequence ID" value="NZ_BIFR01000001.1"/>
</dbReference>
<feature type="transmembrane region" description="Helical" evidence="2">
    <location>
        <begin position="162"/>
        <end position="186"/>
    </location>
</feature>
<evidence type="ECO:0000256" key="1">
    <source>
        <dbReference type="SAM" id="MobiDB-lite"/>
    </source>
</evidence>
<feature type="region of interest" description="Disordered" evidence="1">
    <location>
        <begin position="214"/>
        <end position="233"/>
    </location>
</feature>
<reference evidence="4" key="1">
    <citation type="submission" date="2018-12" db="EMBL/GenBank/DDBJ databases">
        <title>Tengunoibacter tsumagoiensis gen. nov., sp. nov., Dictyobacter kobayashii sp. nov., D. alpinus sp. nov., and D. joshuensis sp. nov. and description of Dictyobacteraceae fam. nov. within the order Ktedonobacterales isolated from Tengu-no-mugimeshi.</title>
        <authorList>
            <person name="Wang C.M."/>
            <person name="Zheng Y."/>
            <person name="Sakai Y."/>
            <person name="Toyoda A."/>
            <person name="Minakuchi Y."/>
            <person name="Abe K."/>
            <person name="Yokota A."/>
            <person name="Yabe S."/>
        </authorList>
    </citation>
    <scope>NUCLEOTIDE SEQUENCE [LARGE SCALE GENOMIC DNA]</scope>
    <source>
        <strain evidence="4">Uno3</strain>
    </source>
</reference>
<dbReference type="EMBL" id="BIFR01000001">
    <property type="protein sequence ID" value="GCE12556.1"/>
    <property type="molecule type" value="Genomic_DNA"/>
</dbReference>
<keyword evidence="2" id="KW-0472">Membrane</keyword>
<gene>
    <name evidence="3" type="ORF">KTT_24150</name>
</gene>
<dbReference type="Proteomes" id="UP000287352">
    <property type="component" value="Unassembled WGS sequence"/>
</dbReference>
<name>A0A402A0H2_9CHLR</name>
<accession>A0A402A0H2</accession>
<keyword evidence="4" id="KW-1185">Reference proteome</keyword>
<keyword evidence="2" id="KW-1133">Transmembrane helix</keyword>
<feature type="transmembrane region" description="Helical" evidence="2">
    <location>
        <begin position="12"/>
        <end position="39"/>
    </location>
</feature>
<evidence type="ECO:0000313" key="3">
    <source>
        <dbReference type="EMBL" id="GCE12556.1"/>
    </source>
</evidence>
<proteinExistence type="predicted"/>
<dbReference type="AlphaFoldDB" id="A0A402A0H2"/>
<protein>
    <submittedName>
        <fullName evidence="3">Uncharacterized protein</fullName>
    </submittedName>
</protein>
<dbReference type="OrthoDB" id="155971at2"/>